<dbReference type="EMBL" id="QRLF01000013">
    <property type="protein sequence ID" value="RHI91619.1"/>
    <property type="molecule type" value="Genomic_DNA"/>
</dbReference>
<evidence type="ECO:0000313" key="2">
    <source>
        <dbReference type="Proteomes" id="UP000285777"/>
    </source>
</evidence>
<gene>
    <name evidence="1" type="ORF">DW150_09710</name>
</gene>
<evidence type="ECO:0000313" key="1">
    <source>
        <dbReference type="EMBL" id="RHI91619.1"/>
    </source>
</evidence>
<comment type="caution">
    <text evidence="1">The sequence shown here is derived from an EMBL/GenBank/DDBJ whole genome shotgun (WGS) entry which is preliminary data.</text>
</comment>
<dbReference type="AlphaFoldDB" id="A0A415BS59"/>
<accession>A0A415BS59</accession>
<reference evidence="1 2" key="1">
    <citation type="submission" date="2018-08" db="EMBL/GenBank/DDBJ databases">
        <title>A genome reference for cultivated species of the human gut microbiota.</title>
        <authorList>
            <person name="Zou Y."/>
            <person name="Xue W."/>
            <person name="Luo G."/>
        </authorList>
    </citation>
    <scope>NUCLEOTIDE SEQUENCE [LARGE SCALE GENOMIC DNA]</scope>
    <source>
        <strain evidence="1 2">AM13-21</strain>
    </source>
</reference>
<sequence length="63" mass="6901">MKIKQITFTAYKTLIINNITLLKITFGEISLLLGIGTGPKPAPTQQEKEISFIACNLYSATSL</sequence>
<organism evidence="1 2">
    <name type="scientific">Phocaeicola vulgatus</name>
    <name type="common">Bacteroides vulgatus</name>
    <dbReference type="NCBI Taxonomy" id="821"/>
    <lineage>
        <taxon>Bacteria</taxon>
        <taxon>Pseudomonadati</taxon>
        <taxon>Bacteroidota</taxon>
        <taxon>Bacteroidia</taxon>
        <taxon>Bacteroidales</taxon>
        <taxon>Bacteroidaceae</taxon>
        <taxon>Phocaeicola</taxon>
    </lineage>
</organism>
<protein>
    <submittedName>
        <fullName evidence="1">Uncharacterized protein</fullName>
    </submittedName>
</protein>
<name>A0A415BS59_PHOVU</name>
<proteinExistence type="predicted"/>
<dbReference type="Proteomes" id="UP000285777">
    <property type="component" value="Unassembled WGS sequence"/>
</dbReference>